<dbReference type="Proteomes" id="UP000182569">
    <property type="component" value="Chromosome"/>
</dbReference>
<dbReference type="InterPro" id="IPR011989">
    <property type="entry name" value="ARM-like"/>
</dbReference>
<keyword evidence="2" id="KW-1185">Reference proteome</keyword>
<dbReference type="AlphaFoldDB" id="A0A1J0GE64"/>
<evidence type="ECO:0000313" key="2">
    <source>
        <dbReference type="Proteomes" id="UP000182569"/>
    </source>
</evidence>
<sequence length="242" mass="28064">MKSSKEELKKRGYIEDVDITNDYKLLTLDELCVLLESKKAFERTIAIRLLENCDNILQSDLGIILLETLVKEKSLYTKIEICNALEKGDSEIAKQMLSYVGKIGENQHVKLPNEVSQKISYPLPRDIIARVMGKMNKSVLPILVEALNDYDVFAIREVIDGIGFLCFYNDIPNECFVVKKLIKCYEEYKDDYILRWKITMAFSAFNNEFATYELKKIIRNDNEELIIKEANRALKLIEKLCK</sequence>
<evidence type="ECO:0000313" key="1">
    <source>
        <dbReference type="EMBL" id="APC39296.1"/>
    </source>
</evidence>
<name>A0A1J0GE64_9CLOT</name>
<dbReference type="Gene3D" id="1.25.10.10">
    <property type="entry name" value="Leucine-rich Repeat Variant"/>
    <property type="match status" value="1"/>
</dbReference>
<organism evidence="1 2">
    <name type="scientific">Clostridium estertheticum subsp. estertheticum</name>
    <dbReference type="NCBI Taxonomy" id="1552"/>
    <lineage>
        <taxon>Bacteria</taxon>
        <taxon>Bacillati</taxon>
        <taxon>Bacillota</taxon>
        <taxon>Clostridia</taxon>
        <taxon>Eubacteriales</taxon>
        <taxon>Clostridiaceae</taxon>
        <taxon>Clostridium</taxon>
    </lineage>
</organism>
<dbReference type="InterPro" id="IPR016024">
    <property type="entry name" value="ARM-type_fold"/>
</dbReference>
<accession>A0A1J0GE64</accession>
<evidence type="ECO:0008006" key="3">
    <source>
        <dbReference type="Google" id="ProtNLM"/>
    </source>
</evidence>
<dbReference type="KEGG" id="ceu:A7L45_04080"/>
<reference evidence="2" key="1">
    <citation type="journal article" date="2016" name="Front. Microbiol.">
        <title>Complete Genome Sequence of Clostridium estertheticum DSM 8809, a Microbe Identified in Spoiled Vacuum Packed Beef.</title>
        <authorList>
            <person name="Yu Z."/>
            <person name="Gunn L."/>
            <person name="Brennan E."/>
            <person name="Reid R."/>
            <person name="Wall P.G."/>
            <person name="Gaora O.P."/>
            <person name="Hurley D."/>
            <person name="Bolton D."/>
            <person name="Fanning S."/>
        </authorList>
    </citation>
    <scope>NUCLEOTIDE SEQUENCE [LARGE SCALE GENOMIC DNA]</scope>
    <source>
        <strain evidence="2">DSM 8809</strain>
    </source>
</reference>
<dbReference type="EMBL" id="CP015756">
    <property type="protein sequence ID" value="APC39296.1"/>
    <property type="molecule type" value="Genomic_DNA"/>
</dbReference>
<dbReference type="OrthoDB" id="4927470at2"/>
<dbReference type="STRING" id="1552.A7L45_04080"/>
<protein>
    <recommendedName>
        <fullName evidence="3">HEAT repeat domain-containing protein</fullName>
    </recommendedName>
</protein>
<dbReference type="RefSeq" id="WP_071611590.1">
    <property type="nucleotide sequence ID" value="NZ_CP015756.1"/>
</dbReference>
<dbReference type="SUPFAM" id="SSF48371">
    <property type="entry name" value="ARM repeat"/>
    <property type="match status" value="1"/>
</dbReference>
<gene>
    <name evidence="1" type="ORF">A7L45_04080</name>
</gene>
<proteinExistence type="predicted"/>